<feature type="transmembrane region" description="Helical" evidence="7">
    <location>
        <begin position="173"/>
        <end position="198"/>
    </location>
</feature>
<feature type="domain" description="TRAP C4-dicarboxylate transport system permease DctM subunit" evidence="8">
    <location>
        <begin position="10"/>
        <end position="422"/>
    </location>
</feature>
<keyword evidence="10" id="KW-1185">Reference proteome</keyword>
<keyword evidence="6 7" id="KW-0472">Membrane</keyword>
<evidence type="ECO:0000259" key="8">
    <source>
        <dbReference type="Pfam" id="PF06808"/>
    </source>
</evidence>
<dbReference type="PANTHER" id="PTHR33362">
    <property type="entry name" value="SIALIC ACID TRAP TRANSPORTER PERMEASE PROTEIN SIAT-RELATED"/>
    <property type="match status" value="1"/>
</dbReference>
<dbReference type="KEGG" id="pko:PKOR_12065"/>
<feature type="transmembrane region" description="Helical" evidence="7">
    <location>
        <begin position="99"/>
        <end position="123"/>
    </location>
</feature>
<dbReference type="GO" id="GO:0005886">
    <property type="term" value="C:plasma membrane"/>
    <property type="evidence" value="ECO:0007669"/>
    <property type="project" value="UniProtKB-SubCell"/>
</dbReference>
<dbReference type="InterPro" id="IPR010656">
    <property type="entry name" value="DctM"/>
</dbReference>
<reference evidence="9 10" key="1">
    <citation type="journal article" date="2015" name="Sci. Rep.">
        <title>Unraveling adaptation of Pontibacter korlensis to radiation and infertility in desert through complete genome and comparative transcriptomic analysis.</title>
        <authorList>
            <person name="Dai J."/>
            <person name="Dai W."/>
            <person name="Qiu C."/>
            <person name="Yang Z."/>
            <person name="Zhang Y."/>
            <person name="Zhou M."/>
            <person name="Zhang L."/>
            <person name="Fang C."/>
            <person name="Gao Q."/>
            <person name="Yang Q."/>
            <person name="Li X."/>
            <person name="Wang Z."/>
            <person name="Wang Z."/>
            <person name="Jia Z."/>
            <person name="Chen X."/>
        </authorList>
    </citation>
    <scope>NUCLEOTIDE SEQUENCE [LARGE SCALE GENOMIC DNA]</scope>
    <source>
        <strain evidence="9 10">X14-1T</strain>
    </source>
</reference>
<evidence type="ECO:0000256" key="6">
    <source>
        <dbReference type="ARBA" id="ARBA00023136"/>
    </source>
</evidence>
<gene>
    <name evidence="9" type="ORF">PKOR_12065</name>
</gene>
<evidence type="ECO:0000256" key="3">
    <source>
        <dbReference type="ARBA" id="ARBA00022519"/>
    </source>
</evidence>
<dbReference type="STRING" id="400092.PKOR_12065"/>
<dbReference type="PANTHER" id="PTHR33362:SF2">
    <property type="entry name" value="TRAP TRANSPORTER LARGE PERMEASE PROTEIN"/>
    <property type="match status" value="1"/>
</dbReference>
<dbReference type="HOGENOM" id="CLU_019824_4_1_10"/>
<dbReference type="Pfam" id="PF06808">
    <property type="entry name" value="DctM"/>
    <property type="match status" value="1"/>
</dbReference>
<feature type="transmembrane region" description="Helical" evidence="7">
    <location>
        <begin position="274"/>
        <end position="298"/>
    </location>
</feature>
<evidence type="ECO:0000256" key="2">
    <source>
        <dbReference type="ARBA" id="ARBA00022475"/>
    </source>
</evidence>
<name>A0A0E3ZEE3_9BACT</name>
<accession>A0A0E3ZEE3</accession>
<evidence type="ECO:0000256" key="4">
    <source>
        <dbReference type="ARBA" id="ARBA00022692"/>
    </source>
</evidence>
<dbReference type="NCBIfam" id="TIGR00786">
    <property type="entry name" value="dctM"/>
    <property type="match status" value="1"/>
</dbReference>
<evidence type="ECO:0000256" key="7">
    <source>
        <dbReference type="SAM" id="Phobius"/>
    </source>
</evidence>
<feature type="transmembrane region" description="Helical" evidence="7">
    <location>
        <begin position="144"/>
        <end position="167"/>
    </location>
</feature>
<dbReference type="RefSeq" id="WP_046311027.1">
    <property type="nucleotide sequence ID" value="NZ_CBCSCY010000002.1"/>
</dbReference>
<dbReference type="PATRIC" id="fig|400092.3.peg.2634"/>
<keyword evidence="3" id="KW-0997">Cell inner membrane</keyword>
<evidence type="ECO:0000313" key="9">
    <source>
        <dbReference type="EMBL" id="AKD03725.1"/>
    </source>
</evidence>
<sequence>MEFLEILVLVVSFVVLLILGVPIAFSIGIAALLTMLVSIAPEAAFTTLAQRMATGLDSFALLAIPFFILAGQLMNRGGIASRLIDFAKGLVGTLPGGLAYVNIVACMLFGAISGSAVAAASAIGGIMSPRMEKEGYSRSFSAAVNITSATTGMIIPPSNILIVYSLASGGVSIAALFVAGYVPGILLGLVLMVVGGFIAFKNKYPVSDRTPLKEVFKKFLDALPSLFLLFIVIGGIIAGVFTATEASAIAVLYTIILSMLVYREVKIADIPEILIQTVITTAIVMLLIGTSMGMSWVMSFENIPQGVSEALLSISSNKIVVLIIINLILLFVGIFMDMTPAVLIFTPIFLPVVTKLGVDPVHFGIMMVLNLCIGLCTPPVGSVLFVGCGVANISISKVIKPLTPLFIAMILALLLVTYVPEISLWLPRVFGL</sequence>
<keyword evidence="4 7" id="KW-0812">Transmembrane</keyword>
<feature type="transmembrane region" description="Helical" evidence="7">
    <location>
        <begin position="364"/>
        <end position="393"/>
    </location>
</feature>
<feature type="transmembrane region" description="Helical" evidence="7">
    <location>
        <begin position="246"/>
        <end position="262"/>
    </location>
</feature>
<dbReference type="GO" id="GO:0022857">
    <property type="term" value="F:transmembrane transporter activity"/>
    <property type="evidence" value="ECO:0007669"/>
    <property type="project" value="TreeGrafter"/>
</dbReference>
<dbReference type="AlphaFoldDB" id="A0A0E3ZEE3"/>
<feature type="transmembrane region" description="Helical" evidence="7">
    <location>
        <begin position="219"/>
        <end position="240"/>
    </location>
</feature>
<keyword evidence="2" id="KW-1003">Cell membrane</keyword>
<protein>
    <submittedName>
        <fullName evidence="9">Membrane protein</fullName>
    </submittedName>
</protein>
<dbReference type="EMBL" id="CP009621">
    <property type="protein sequence ID" value="AKD03725.1"/>
    <property type="molecule type" value="Genomic_DNA"/>
</dbReference>
<evidence type="ECO:0000256" key="1">
    <source>
        <dbReference type="ARBA" id="ARBA00004429"/>
    </source>
</evidence>
<evidence type="ECO:0000256" key="5">
    <source>
        <dbReference type="ARBA" id="ARBA00022989"/>
    </source>
</evidence>
<feature type="transmembrane region" description="Helical" evidence="7">
    <location>
        <begin position="6"/>
        <end position="39"/>
    </location>
</feature>
<dbReference type="OrthoDB" id="9785600at2"/>
<evidence type="ECO:0000313" key="10">
    <source>
        <dbReference type="Proteomes" id="UP000033109"/>
    </source>
</evidence>
<feature type="transmembrane region" description="Helical" evidence="7">
    <location>
        <begin position="405"/>
        <end position="426"/>
    </location>
</feature>
<dbReference type="PIRSF" id="PIRSF006066">
    <property type="entry name" value="HI0050"/>
    <property type="match status" value="1"/>
</dbReference>
<proteinExistence type="predicted"/>
<feature type="transmembrane region" description="Helical" evidence="7">
    <location>
        <begin position="310"/>
        <end position="334"/>
    </location>
</feature>
<keyword evidence="5 7" id="KW-1133">Transmembrane helix</keyword>
<dbReference type="InterPro" id="IPR004681">
    <property type="entry name" value="TRAP_DctM"/>
</dbReference>
<organism evidence="9 10">
    <name type="scientific">Pontibacter korlensis</name>
    <dbReference type="NCBI Taxonomy" id="400092"/>
    <lineage>
        <taxon>Bacteria</taxon>
        <taxon>Pseudomonadati</taxon>
        <taxon>Bacteroidota</taxon>
        <taxon>Cytophagia</taxon>
        <taxon>Cytophagales</taxon>
        <taxon>Hymenobacteraceae</taxon>
        <taxon>Pontibacter</taxon>
    </lineage>
</organism>
<dbReference type="Proteomes" id="UP000033109">
    <property type="component" value="Chromosome"/>
</dbReference>
<feature type="transmembrane region" description="Helical" evidence="7">
    <location>
        <begin position="59"/>
        <end position="79"/>
    </location>
</feature>
<comment type="subcellular location">
    <subcellularLocation>
        <location evidence="1">Cell inner membrane</location>
        <topology evidence="1">Multi-pass membrane protein</topology>
    </subcellularLocation>
</comment>